<comment type="caution">
    <text evidence="1">The sequence shown here is derived from an EMBL/GenBank/DDBJ whole genome shotgun (WGS) entry which is preliminary data.</text>
</comment>
<keyword evidence="2" id="KW-1185">Reference proteome</keyword>
<evidence type="ECO:0000313" key="1">
    <source>
        <dbReference type="EMBL" id="KAF7285593.1"/>
    </source>
</evidence>
<name>A0A834IXB6_RHYFE</name>
<dbReference type="EMBL" id="JAACXV010000050">
    <property type="protein sequence ID" value="KAF7285593.1"/>
    <property type="molecule type" value="Genomic_DNA"/>
</dbReference>
<dbReference type="AlphaFoldDB" id="A0A834IXB6"/>
<dbReference type="OrthoDB" id="6258237at2759"/>
<accession>A0A834IXB6</accession>
<organism evidence="1 2">
    <name type="scientific">Rhynchophorus ferrugineus</name>
    <name type="common">Red palm weevil</name>
    <name type="synonym">Curculio ferrugineus</name>
    <dbReference type="NCBI Taxonomy" id="354439"/>
    <lineage>
        <taxon>Eukaryota</taxon>
        <taxon>Metazoa</taxon>
        <taxon>Ecdysozoa</taxon>
        <taxon>Arthropoda</taxon>
        <taxon>Hexapoda</taxon>
        <taxon>Insecta</taxon>
        <taxon>Pterygota</taxon>
        <taxon>Neoptera</taxon>
        <taxon>Endopterygota</taxon>
        <taxon>Coleoptera</taxon>
        <taxon>Polyphaga</taxon>
        <taxon>Cucujiformia</taxon>
        <taxon>Curculionidae</taxon>
        <taxon>Dryophthorinae</taxon>
        <taxon>Rhynchophorus</taxon>
    </lineage>
</organism>
<protein>
    <submittedName>
        <fullName evidence="1">Uncharacterized protein</fullName>
    </submittedName>
</protein>
<gene>
    <name evidence="1" type="ORF">GWI33_010387</name>
</gene>
<evidence type="ECO:0000313" key="2">
    <source>
        <dbReference type="Proteomes" id="UP000625711"/>
    </source>
</evidence>
<sequence length="153" mass="16676">MCEKLRMFFDFRSCGTNFIKSAVINSCPTSARTHPEQERTAPRPANRSVYYRVGSTTAALTETVVNVQEAPNNNAPPSKGPAADQPLAWININVDYFKTTPGLLKVAEFAGSLLTKQNQVSGHFAATRSPADWRARKRGISTICTGCLRITGA</sequence>
<proteinExistence type="predicted"/>
<reference evidence="1" key="1">
    <citation type="submission" date="2020-08" db="EMBL/GenBank/DDBJ databases">
        <title>Genome sequencing and assembly of the red palm weevil Rhynchophorus ferrugineus.</title>
        <authorList>
            <person name="Dias G.B."/>
            <person name="Bergman C.M."/>
            <person name="Manee M."/>
        </authorList>
    </citation>
    <scope>NUCLEOTIDE SEQUENCE</scope>
    <source>
        <strain evidence="1">AA-2017</strain>
        <tissue evidence="1">Whole larva</tissue>
    </source>
</reference>
<dbReference type="Proteomes" id="UP000625711">
    <property type="component" value="Unassembled WGS sequence"/>
</dbReference>